<evidence type="ECO:0000313" key="3">
    <source>
        <dbReference type="EMBL" id="MDQ0008055.1"/>
    </source>
</evidence>
<keyword evidence="1" id="KW-0175">Coiled coil</keyword>
<sequence>MRMPQTTTPTIAEALASLAARECRMAMRALADAKRRHRGVHEARKAIRRLKSLLALAAEPFAESLPSIDATLGRLATGLSPLRDAYVAVNMARTVAGPAPSPEWQHAIDALEHRSEGRLATVLAKDPRFLKRRRELRDLAGVIEALPWQEVDRDTVERAIARTERRVAKAQKRASHKPSPVNLHRWRRRARRLRMQLDAWRKALKATGKSSHHHARQSKAAANAMSKLSDALGAKQDLRALRTALRSLHEPQAVAPLLEQIRQELTNHRKIG</sequence>
<feature type="domain" description="CHAD" evidence="2">
    <location>
        <begin position="4"/>
        <end position="272"/>
    </location>
</feature>
<comment type="caution">
    <text evidence="3">The sequence shown here is derived from an EMBL/GenBank/DDBJ whole genome shotgun (WGS) entry which is preliminary data.</text>
</comment>
<proteinExistence type="predicted"/>
<name>A0ABT9SST8_9GAMM</name>
<keyword evidence="4" id="KW-1185">Reference proteome</keyword>
<dbReference type="PROSITE" id="PS51708">
    <property type="entry name" value="CHAD"/>
    <property type="match status" value="1"/>
</dbReference>
<dbReference type="Gene3D" id="1.40.20.10">
    <property type="entry name" value="CHAD domain"/>
    <property type="match status" value="1"/>
</dbReference>
<feature type="coiled-coil region" evidence="1">
    <location>
        <begin position="153"/>
        <end position="203"/>
    </location>
</feature>
<protein>
    <submittedName>
        <fullName evidence="3">CHAD domain-containing protein</fullName>
    </submittedName>
</protein>
<gene>
    <name evidence="3" type="ORF">J2T07_000214</name>
</gene>
<dbReference type="EMBL" id="JAUSSK010000001">
    <property type="protein sequence ID" value="MDQ0008055.1"/>
    <property type="molecule type" value="Genomic_DNA"/>
</dbReference>
<dbReference type="Proteomes" id="UP001237737">
    <property type="component" value="Unassembled WGS sequence"/>
</dbReference>
<dbReference type="Pfam" id="PF05235">
    <property type="entry name" value="CHAD"/>
    <property type="match status" value="1"/>
</dbReference>
<dbReference type="SMART" id="SM00880">
    <property type="entry name" value="CHAD"/>
    <property type="match status" value="1"/>
</dbReference>
<organism evidence="3 4">
    <name type="scientific">Luteibacter jiangsuensis</name>
    <dbReference type="NCBI Taxonomy" id="637577"/>
    <lineage>
        <taxon>Bacteria</taxon>
        <taxon>Pseudomonadati</taxon>
        <taxon>Pseudomonadota</taxon>
        <taxon>Gammaproteobacteria</taxon>
        <taxon>Lysobacterales</taxon>
        <taxon>Rhodanobacteraceae</taxon>
        <taxon>Luteibacter</taxon>
    </lineage>
</organism>
<dbReference type="InterPro" id="IPR038186">
    <property type="entry name" value="CHAD_dom_sf"/>
</dbReference>
<evidence type="ECO:0000259" key="2">
    <source>
        <dbReference type="PROSITE" id="PS51708"/>
    </source>
</evidence>
<accession>A0ABT9SST8</accession>
<evidence type="ECO:0000256" key="1">
    <source>
        <dbReference type="SAM" id="Coils"/>
    </source>
</evidence>
<reference evidence="3 4" key="1">
    <citation type="submission" date="2023-07" db="EMBL/GenBank/DDBJ databases">
        <title>Sorghum-associated microbial communities from plants grown in Nebraska, USA.</title>
        <authorList>
            <person name="Schachtman D."/>
        </authorList>
    </citation>
    <scope>NUCLEOTIDE SEQUENCE [LARGE SCALE GENOMIC DNA]</scope>
    <source>
        <strain evidence="3 4">CC60</strain>
    </source>
</reference>
<dbReference type="InterPro" id="IPR007899">
    <property type="entry name" value="CHAD_dom"/>
</dbReference>
<dbReference type="PANTHER" id="PTHR39339">
    <property type="entry name" value="SLR1444 PROTEIN"/>
    <property type="match status" value="1"/>
</dbReference>
<evidence type="ECO:0000313" key="4">
    <source>
        <dbReference type="Proteomes" id="UP001237737"/>
    </source>
</evidence>
<dbReference type="PANTHER" id="PTHR39339:SF1">
    <property type="entry name" value="CHAD DOMAIN-CONTAINING PROTEIN"/>
    <property type="match status" value="1"/>
</dbReference>